<dbReference type="Pfam" id="PF17973">
    <property type="entry name" value="bMG10"/>
    <property type="match status" value="1"/>
</dbReference>
<evidence type="ECO:0000256" key="1">
    <source>
        <dbReference type="ARBA" id="ARBA00010556"/>
    </source>
</evidence>
<dbReference type="Pfam" id="PF17962">
    <property type="entry name" value="bMG6"/>
    <property type="match status" value="1"/>
</dbReference>
<dbReference type="Pfam" id="PF07678">
    <property type="entry name" value="TED_complement"/>
    <property type="match status" value="1"/>
</dbReference>
<dbReference type="SUPFAM" id="SSF48239">
    <property type="entry name" value="Terpenoid cyclases/Protein prenyltransferases"/>
    <property type="match status" value="1"/>
</dbReference>
<dbReference type="SMART" id="SM01419">
    <property type="entry name" value="Thiol-ester_cl"/>
    <property type="match status" value="1"/>
</dbReference>
<dbReference type="OrthoDB" id="9767116at2"/>
<dbReference type="InterPro" id="IPR041203">
    <property type="entry name" value="Bact_A2M_MG5"/>
</dbReference>
<keyword evidence="6" id="KW-1185">Reference proteome</keyword>
<proteinExistence type="inferred from homology"/>
<dbReference type="InterPro" id="IPR047565">
    <property type="entry name" value="Alpha-macroglob_thiol-ester_cl"/>
</dbReference>
<dbReference type="SMART" id="SM01360">
    <property type="entry name" value="A2M"/>
    <property type="match status" value="1"/>
</dbReference>
<dbReference type="Pfam" id="PF01835">
    <property type="entry name" value="MG2"/>
    <property type="match status" value="1"/>
</dbReference>
<feature type="domain" description="Alpha-2-macroglobulin" evidence="4">
    <location>
        <begin position="1148"/>
        <end position="1236"/>
    </location>
</feature>
<evidence type="ECO:0000256" key="2">
    <source>
        <dbReference type="ARBA" id="ARBA00022729"/>
    </source>
</evidence>
<dbReference type="Pfam" id="PF07703">
    <property type="entry name" value="A2M_BRD"/>
    <property type="match status" value="1"/>
</dbReference>
<dbReference type="InterPro" id="IPR051802">
    <property type="entry name" value="YfhM-like"/>
</dbReference>
<dbReference type="Gene3D" id="2.60.40.1930">
    <property type="match status" value="1"/>
</dbReference>
<evidence type="ECO:0000259" key="4">
    <source>
        <dbReference type="SMART" id="SM01360"/>
    </source>
</evidence>
<dbReference type="RefSeq" id="WP_104700263.1">
    <property type="nucleotide sequence ID" value="NZ_FZPP01000023.1"/>
</dbReference>
<dbReference type="InterPro" id="IPR041462">
    <property type="entry name" value="Bact_A2M_MG6"/>
</dbReference>
<evidence type="ECO:0000259" key="3">
    <source>
        <dbReference type="SMART" id="SM01359"/>
    </source>
</evidence>
<comment type="caution">
    <text evidence="5">The sequence shown here is derived from an EMBL/GenBank/DDBJ whole genome shotgun (WGS) entry which is preliminary data.</text>
</comment>
<dbReference type="Pfam" id="PF11974">
    <property type="entry name" value="bMG3"/>
    <property type="match status" value="1"/>
</dbReference>
<dbReference type="GO" id="GO:0005615">
    <property type="term" value="C:extracellular space"/>
    <property type="evidence" value="ECO:0007669"/>
    <property type="project" value="InterPro"/>
</dbReference>
<dbReference type="Pfam" id="PF17972">
    <property type="entry name" value="bMG5"/>
    <property type="match status" value="1"/>
</dbReference>
<dbReference type="InterPro" id="IPR021868">
    <property type="entry name" value="Alpha_2_Macroglob_MG3"/>
</dbReference>
<dbReference type="PANTHER" id="PTHR40094">
    <property type="entry name" value="ALPHA-2-MACROGLOBULIN HOMOLOG"/>
    <property type="match status" value="1"/>
</dbReference>
<dbReference type="InterPro" id="IPR041246">
    <property type="entry name" value="Bact_MG10"/>
</dbReference>
<evidence type="ECO:0000313" key="5">
    <source>
        <dbReference type="EMBL" id="RDU59370.1"/>
    </source>
</evidence>
<name>A0A3D8I2J4_9HELI</name>
<gene>
    <name evidence="5" type="ORF">CQA63_06940</name>
</gene>
<sequence>MRAFLGTLVIIFGITIFWQACTENVLSSYQKEISTTPQSILLHFKVPITQDPDGIIHQADEDTFTLNGKHISAKYVYKSPYELLIMPNMPLLAPNTTYKLAIKLSNLADSLLTNFLSLSLHTQYTQIAFSQFTPIYTDSHSFSLHTEIALSQKVDISSLLQAIEHKDHKAIAQAITFKDDENNHIPFTLLSIKDKLFLETPSLEIKKGSTNYTLTLKASYFGLKDDESLHYIHASSAHLEVIDIQAINAQTPYIQVHFSANLANEAHLQDFISITPHIQSKISQQGNTLRIDAPFQPSQTYLLRIKEGIKGIGTSHLLTPKEEHITFHQIPPALAFSQQGVFLPHNAQDKIAFKSINVKNVNLKVSKIYPNNTTAYLYKQNLIGDMQYHDYSNEYYGDYGIYADFKQLGDVELEQTFSIDYVKNQWIQSEIDLSSLKDKQGIFILSLSFTQDDVDYEFLEGTPSWRKEQFFNQASIEKHLIFSNIALLAQQINNKLEVFALDMLSNQPLSSVQIQAISHKNQMLQTLNTNAQGFVAFENAKSILYLHASKEADNTILKLNTPISTEGFDTGGIDIKKGIEAYIYTDRGVYRPGENAYINIIARANAKPITHPIYITIISPQGKSIVQDIMLKDSLFGLFSYTFSTNASDPSGIYQLKAKVGGSEFWHNISVENIIPNRIKVELHTADIIHAQALKEHGNASLDIKSHYLFGAPASNLNFEGNLFIQEKPFYAPAYSEYTFSHPQSLRYRFESFKAGKLDKNGYQHIDFNLQKLENIGKNLQSTFNVKVFENGGRAVNASKAVDIVLYDSFVGIKAPKNRYVNANAAINLPIIVLSSQTHQILPNHELIYRIYHNSYSWWWDYSNYDDFVRHIKSDKNTKLLQEGTLLSKSTPSTLSFSPNQNGELFIEVEDTTNGAKSAISLYASQNGEPTLIPKLTQLKLQSNKTHYLSTDEAIISFESPKDSKALISIIGQDRILDRFWIDTKEANTHFTLPLKASYAPNIYVAVHVLQDYNTLSNDRSQRLYGVIPIMIEDKDSKLTLNINAPTLIRPNSTFEVKLSNKEHRRVAYSLAIVDEGLLDLTNFSSPNPWAYFYQKFALPLLSFDNYDLIIGRNIGKISQVLKAGGDEAMGSARRKDLSQAQRFKPVVFYSPPIMSDEHGEASFSYDMGAYMGSVRIMAVALDDRAFGSISQNMQVSAPVAMLPTIPRSLKIGDTFSLAIEVLPTQEKVGKATLTLKSGEKIALDRDKIALTFKDKTPQIVYVNAKVSSEHIGQDFIDITLSSGDFHMQEKTDIDILPYNPYITLSKKLTLEPNASIQLENPTAFIKDSQSGYVLISQNPILSIDHRLRWLMGYPYGCIEQTTSSVFPQLFLTTLSKADFIDKPTIVHNINAGIARIGRFQTNDGGFAYWQGGSKPDEWGSAYAGHFLLLAKSLGYYVPENVLKKWLMYEINYVKTMPLEKVIYPLYLLSLAGEPQVGLLNSIYEQHFHTLHITDKWLLAAAYKLAGFSSTAEKMTKDLPTKSTPRDESYYHFSYGSPLRDEAMILQAYIDIYKSMPPSAFHSITQALESNEWYSTQSLAYALLALAQNPPIPQNEQLIDIDFNDKNFKAKDILKVPFSALQGEIHSKSNSPLYLNHVWHGILLEKTLQAKESKIAIKRSFVDENNTPIDVKTLPSGASFYLKLTLDNAHKPVSVSNVAITQNLPSGWEIENTRLNPHSNIPSFIHEDVSYTDIRDDKIMWFVDFNGQKKEMFAKINVITPGLYLLPPAYAEAMYDNSFLANTESLPIIVTRHNEE</sequence>
<dbReference type="InterPro" id="IPR011625">
    <property type="entry name" value="A2M_N_BRD"/>
</dbReference>
<dbReference type="Proteomes" id="UP000256599">
    <property type="component" value="Unassembled WGS sequence"/>
</dbReference>
<dbReference type="InterPro" id="IPR011626">
    <property type="entry name" value="Alpha-macroglobulin_TED"/>
</dbReference>
<dbReference type="InterPro" id="IPR008930">
    <property type="entry name" value="Terpenoid_cyclase/PrenylTrfase"/>
</dbReference>
<reference evidence="5 6" key="1">
    <citation type="submission" date="2018-04" db="EMBL/GenBank/DDBJ databases">
        <title>Novel Campyloabacter and Helicobacter Species and Strains.</title>
        <authorList>
            <person name="Mannion A.J."/>
            <person name="Shen Z."/>
            <person name="Fox J.G."/>
        </authorList>
    </citation>
    <scope>NUCLEOTIDE SEQUENCE [LARGE SCALE GENOMIC DNA]</scope>
    <source>
        <strain evidence="5 6">MIT 98-6070</strain>
    </source>
</reference>
<dbReference type="PANTHER" id="PTHR40094:SF1">
    <property type="entry name" value="UBIQUITIN DOMAIN-CONTAINING PROTEIN"/>
    <property type="match status" value="1"/>
</dbReference>
<dbReference type="CDD" id="cd02891">
    <property type="entry name" value="A2M_like"/>
    <property type="match status" value="1"/>
</dbReference>
<protein>
    <submittedName>
        <fullName evidence="5">Alpha-2-macroglobulin</fullName>
    </submittedName>
</protein>
<organism evidence="5 6">
    <name type="scientific">Helicobacter marmotae</name>
    <dbReference type="NCBI Taxonomy" id="152490"/>
    <lineage>
        <taxon>Bacteria</taxon>
        <taxon>Pseudomonadati</taxon>
        <taxon>Campylobacterota</taxon>
        <taxon>Epsilonproteobacteria</taxon>
        <taxon>Campylobacterales</taxon>
        <taxon>Helicobacteraceae</taxon>
        <taxon>Helicobacter</taxon>
    </lineage>
</organism>
<feature type="domain" description="Alpha-2-macroglobulin bait region" evidence="3">
    <location>
        <begin position="939"/>
        <end position="1081"/>
    </location>
</feature>
<keyword evidence="2" id="KW-0732">Signal</keyword>
<accession>A0A3D8I2J4</accession>
<dbReference type="InterPro" id="IPR002890">
    <property type="entry name" value="MG2"/>
</dbReference>
<dbReference type="EMBL" id="NXLR01000013">
    <property type="protein sequence ID" value="RDU59370.1"/>
    <property type="molecule type" value="Genomic_DNA"/>
</dbReference>
<dbReference type="Pfam" id="PF00207">
    <property type="entry name" value="A2M"/>
    <property type="match status" value="1"/>
</dbReference>
<dbReference type="InterPro" id="IPR001599">
    <property type="entry name" value="Macroglobln_a2"/>
</dbReference>
<dbReference type="SMART" id="SM01359">
    <property type="entry name" value="A2M_N_2"/>
    <property type="match status" value="1"/>
</dbReference>
<dbReference type="GO" id="GO:0004866">
    <property type="term" value="F:endopeptidase inhibitor activity"/>
    <property type="evidence" value="ECO:0007669"/>
    <property type="project" value="InterPro"/>
</dbReference>
<comment type="similarity">
    <text evidence="1">Belongs to the protease inhibitor I39 (alpha-2-macroglobulin) family. Bacterial alpha-2-macroglobulin subfamily.</text>
</comment>
<evidence type="ECO:0000313" key="6">
    <source>
        <dbReference type="Proteomes" id="UP000256599"/>
    </source>
</evidence>
<dbReference type="Gene3D" id="1.50.10.20">
    <property type="match status" value="1"/>
</dbReference>
<dbReference type="PROSITE" id="PS51257">
    <property type="entry name" value="PROKAR_LIPOPROTEIN"/>
    <property type="match status" value="1"/>
</dbReference>